<evidence type="ECO:0000313" key="5">
    <source>
        <dbReference type="EMBL" id="ORX83731.1"/>
    </source>
</evidence>
<evidence type="ECO:0000256" key="3">
    <source>
        <dbReference type="SAM" id="SignalP"/>
    </source>
</evidence>
<proteinExistence type="predicted"/>
<feature type="compositionally biased region" description="Basic residues" evidence="2">
    <location>
        <begin position="156"/>
        <end position="166"/>
    </location>
</feature>
<dbReference type="InterPro" id="IPR051477">
    <property type="entry name" value="Expansin_CellWall"/>
</dbReference>
<protein>
    <recommendedName>
        <fullName evidence="4">CBM6 domain-containing protein</fullName>
    </recommendedName>
</protein>
<dbReference type="PANTHER" id="PTHR31836:SF28">
    <property type="entry name" value="SRCR DOMAIN-CONTAINING PROTEIN-RELATED"/>
    <property type="match status" value="1"/>
</dbReference>
<dbReference type="SUPFAM" id="SSF50685">
    <property type="entry name" value="Barwin-like endoglucanases"/>
    <property type="match status" value="1"/>
</dbReference>
<sequence length="312" mass="34674">MKFFNLITLTSLLSFASASYYKANKVTYYGGSNDNNSERDPFCQDYSDKVPEDLAKHNINYYVAISRDNLSKSTAKSYCGKTIKISNAENGRSLNALVVDRCGSCSYGNIDLSRDAFRYLSNNQMSKGVLKQVSWCVVGGPSTFACPDSSSSGNKTTKKTTTKKTTTKTTSVKNYSSSSSDHKTAGGIYVELEKGTRYGYASVERKIKYYSGSGYVKFTKSSHNGSTTKVAVKVNMKYAGKYNIKIKYNNPNSSKVSNKVVINNSEYKISFEKSGSEWKKVTLRDVKFNKGENVVAIKASDGYMNFDYIYIE</sequence>
<comment type="caution">
    <text evidence="5">The sequence shown here is derived from an EMBL/GenBank/DDBJ whole genome shotgun (WGS) entry which is preliminary data.</text>
</comment>
<dbReference type="EMBL" id="MCFG01000066">
    <property type="protein sequence ID" value="ORX83731.1"/>
    <property type="molecule type" value="Genomic_DNA"/>
</dbReference>
<gene>
    <name evidence="5" type="ORF">BCR32DRAFT_326244</name>
</gene>
<feature type="chain" id="PRO_5013254329" description="CBM6 domain-containing protein" evidence="3">
    <location>
        <begin position="19"/>
        <end position="312"/>
    </location>
</feature>
<feature type="signal peptide" evidence="3">
    <location>
        <begin position="1"/>
        <end position="18"/>
    </location>
</feature>
<name>A0A1Y1XD64_9FUNG</name>
<dbReference type="SUPFAM" id="SSF49785">
    <property type="entry name" value="Galactose-binding domain-like"/>
    <property type="match status" value="1"/>
</dbReference>
<dbReference type="InterPro" id="IPR008979">
    <property type="entry name" value="Galactose-bd-like_sf"/>
</dbReference>
<organism evidence="5 6">
    <name type="scientific">Anaeromyces robustus</name>
    <dbReference type="NCBI Taxonomy" id="1754192"/>
    <lineage>
        <taxon>Eukaryota</taxon>
        <taxon>Fungi</taxon>
        <taxon>Fungi incertae sedis</taxon>
        <taxon>Chytridiomycota</taxon>
        <taxon>Chytridiomycota incertae sedis</taxon>
        <taxon>Neocallimastigomycetes</taxon>
        <taxon>Neocallimastigales</taxon>
        <taxon>Neocallimastigaceae</taxon>
        <taxon>Anaeromyces</taxon>
    </lineage>
</organism>
<feature type="domain" description="CBM6" evidence="4">
    <location>
        <begin position="191"/>
        <end position="311"/>
    </location>
</feature>
<feature type="compositionally biased region" description="Low complexity" evidence="2">
    <location>
        <begin position="167"/>
        <end position="178"/>
    </location>
</feature>
<feature type="region of interest" description="Disordered" evidence="2">
    <location>
        <begin position="147"/>
        <end position="178"/>
    </location>
</feature>
<dbReference type="CDD" id="cd22191">
    <property type="entry name" value="DPBB_RlpA_EXP_N-like"/>
    <property type="match status" value="1"/>
</dbReference>
<dbReference type="GO" id="GO:0030246">
    <property type="term" value="F:carbohydrate binding"/>
    <property type="evidence" value="ECO:0007669"/>
    <property type="project" value="InterPro"/>
</dbReference>
<reference evidence="5 6" key="2">
    <citation type="submission" date="2016-08" db="EMBL/GenBank/DDBJ databases">
        <title>Pervasive Adenine N6-methylation of Active Genes in Fungi.</title>
        <authorList>
            <consortium name="DOE Joint Genome Institute"/>
            <person name="Mondo S.J."/>
            <person name="Dannebaum R.O."/>
            <person name="Kuo R.C."/>
            <person name="Labutti K."/>
            <person name="Haridas S."/>
            <person name="Kuo A."/>
            <person name="Salamov A."/>
            <person name="Ahrendt S.R."/>
            <person name="Lipzen A."/>
            <person name="Sullivan W."/>
            <person name="Andreopoulos W.B."/>
            <person name="Clum A."/>
            <person name="Lindquist E."/>
            <person name="Daum C."/>
            <person name="Ramamoorthy G.K."/>
            <person name="Gryganskyi A."/>
            <person name="Culley D."/>
            <person name="Magnuson J.K."/>
            <person name="James T.Y."/>
            <person name="O'Malley M.A."/>
            <person name="Stajich J.E."/>
            <person name="Spatafora J.W."/>
            <person name="Visel A."/>
            <person name="Grigoriev I.V."/>
        </authorList>
    </citation>
    <scope>NUCLEOTIDE SEQUENCE [LARGE SCALE GENOMIC DNA]</scope>
    <source>
        <strain evidence="5 6">S4</strain>
    </source>
</reference>
<dbReference type="AlphaFoldDB" id="A0A1Y1XD64"/>
<evidence type="ECO:0000256" key="2">
    <source>
        <dbReference type="SAM" id="MobiDB-lite"/>
    </source>
</evidence>
<keyword evidence="1 3" id="KW-0732">Signal</keyword>
<dbReference type="InterPro" id="IPR036908">
    <property type="entry name" value="RlpA-like_sf"/>
</dbReference>
<evidence type="ECO:0000256" key="1">
    <source>
        <dbReference type="ARBA" id="ARBA00022729"/>
    </source>
</evidence>
<dbReference type="Gene3D" id="2.60.120.260">
    <property type="entry name" value="Galactose-binding domain-like"/>
    <property type="match status" value="1"/>
</dbReference>
<dbReference type="OrthoDB" id="2136072at2759"/>
<dbReference type="Proteomes" id="UP000193944">
    <property type="component" value="Unassembled WGS sequence"/>
</dbReference>
<reference evidence="5 6" key="1">
    <citation type="submission" date="2016-08" db="EMBL/GenBank/DDBJ databases">
        <title>A Parts List for Fungal Cellulosomes Revealed by Comparative Genomics.</title>
        <authorList>
            <consortium name="DOE Joint Genome Institute"/>
            <person name="Haitjema C.H."/>
            <person name="Gilmore S.P."/>
            <person name="Henske J.K."/>
            <person name="Solomon K.V."/>
            <person name="De Groot R."/>
            <person name="Kuo A."/>
            <person name="Mondo S.J."/>
            <person name="Salamov A.A."/>
            <person name="Labutti K."/>
            <person name="Zhao Z."/>
            <person name="Chiniquy J."/>
            <person name="Barry K."/>
            <person name="Brewer H.M."/>
            <person name="Purvine S.O."/>
            <person name="Wright A.T."/>
            <person name="Boxma B."/>
            <person name="Van Alen T."/>
            <person name="Hackstein J.H."/>
            <person name="Baker S.E."/>
            <person name="Grigoriev I.V."/>
            <person name="O'Malley M.A."/>
        </authorList>
    </citation>
    <scope>NUCLEOTIDE SEQUENCE [LARGE SCALE GENOMIC DNA]</scope>
    <source>
        <strain evidence="5 6">S4</strain>
    </source>
</reference>
<dbReference type="STRING" id="1754192.A0A1Y1XD64"/>
<dbReference type="Gene3D" id="2.40.40.10">
    <property type="entry name" value="RlpA-like domain"/>
    <property type="match status" value="1"/>
</dbReference>
<keyword evidence="6" id="KW-1185">Reference proteome</keyword>
<accession>A0A1Y1XD64</accession>
<dbReference type="InterPro" id="IPR005084">
    <property type="entry name" value="CBM6"/>
</dbReference>
<evidence type="ECO:0000313" key="6">
    <source>
        <dbReference type="Proteomes" id="UP000193944"/>
    </source>
</evidence>
<dbReference type="PANTHER" id="PTHR31836">
    <property type="match status" value="1"/>
</dbReference>
<dbReference type="Pfam" id="PF16990">
    <property type="entry name" value="CBM_35"/>
    <property type="match status" value="1"/>
</dbReference>
<evidence type="ECO:0000259" key="4">
    <source>
        <dbReference type="Pfam" id="PF16990"/>
    </source>
</evidence>